<evidence type="ECO:0000313" key="1">
    <source>
        <dbReference type="EMBL" id="APG03535.1"/>
    </source>
</evidence>
<reference evidence="2" key="1">
    <citation type="submission" date="2016-09" db="EMBL/GenBank/DDBJ databases">
        <authorList>
            <person name="Lysoe E."/>
        </authorList>
    </citation>
    <scope>NUCLEOTIDE SEQUENCE [LARGE SCALE GENOMIC DNA]</scope>
    <source>
        <strain evidence="2">LJ96T</strain>
    </source>
</reference>
<evidence type="ECO:0000313" key="2">
    <source>
        <dbReference type="Proteomes" id="UP000182987"/>
    </source>
</evidence>
<sequence>MTYQKTAVFILRLVGILWVAFFSFAWALYAVEFAFGVEVQRYPAHMIGASVGYIVLGVLVVALAKPVGRLIGRGLDV</sequence>
<proteinExistence type="predicted"/>
<dbReference type="Proteomes" id="UP000182987">
    <property type="component" value="Chromosome"/>
</dbReference>
<keyword evidence="2" id="KW-1185">Reference proteome</keyword>
<dbReference type="EMBL" id="CP017480">
    <property type="protein sequence ID" value="APG03535.1"/>
    <property type="molecule type" value="Genomic_DNA"/>
</dbReference>
<dbReference type="KEGG" id="lrz:BJI69_06165"/>
<dbReference type="AlphaFoldDB" id="A0A0G9H4M8"/>
<accession>A0A0G9H4M8</accession>
<dbReference type="RefSeq" id="WP_046969027.1">
    <property type="nucleotide sequence ID" value="NZ_CP017480.1"/>
</dbReference>
<protein>
    <submittedName>
        <fullName evidence="1">Uncharacterized protein</fullName>
    </submittedName>
</protein>
<name>A0A0G9H4M8_9GAMM</name>
<gene>
    <name evidence="1" type="ORF">BJI69_06165</name>
</gene>
<dbReference type="OrthoDB" id="5958621at2"/>
<dbReference type="STRING" id="1440763.BJI69_06165"/>
<organism evidence="1 2">
    <name type="scientific">Luteibacter rhizovicinus DSM 16549</name>
    <dbReference type="NCBI Taxonomy" id="1440763"/>
    <lineage>
        <taxon>Bacteria</taxon>
        <taxon>Pseudomonadati</taxon>
        <taxon>Pseudomonadota</taxon>
        <taxon>Gammaproteobacteria</taxon>
        <taxon>Lysobacterales</taxon>
        <taxon>Rhodanobacteraceae</taxon>
        <taxon>Luteibacter</taxon>
    </lineage>
</organism>
<dbReference type="PATRIC" id="fig|1440763.5.peg.3622"/>